<dbReference type="GO" id="GO:0000978">
    <property type="term" value="F:RNA polymerase II cis-regulatory region sequence-specific DNA binding"/>
    <property type="evidence" value="ECO:0007669"/>
    <property type="project" value="TreeGrafter"/>
</dbReference>
<dbReference type="GO" id="GO:0000122">
    <property type="term" value="P:negative regulation of transcription by RNA polymerase II"/>
    <property type="evidence" value="ECO:0007669"/>
    <property type="project" value="TreeGrafter"/>
</dbReference>
<dbReference type="Pfam" id="PF00320">
    <property type="entry name" value="GATA"/>
    <property type="match status" value="2"/>
</dbReference>
<keyword evidence="4" id="KW-0862">Zinc</keyword>
<dbReference type="PROSITE" id="PS00344">
    <property type="entry name" value="GATA_ZN_FINGER_1"/>
    <property type="match status" value="1"/>
</dbReference>
<evidence type="ECO:0000256" key="3">
    <source>
        <dbReference type="ARBA" id="ARBA00022771"/>
    </source>
</evidence>
<accession>A0A9P6SWK1</accession>
<reference evidence="9" key="1">
    <citation type="journal article" date="2020" name="Fungal Divers.">
        <title>Resolving the Mortierellaceae phylogeny through synthesis of multi-gene phylogenetics and phylogenomics.</title>
        <authorList>
            <person name="Vandepol N."/>
            <person name="Liber J."/>
            <person name="Desiro A."/>
            <person name="Na H."/>
            <person name="Kennedy M."/>
            <person name="Barry K."/>
            <person name="Grigoriev I.V."/>
            <person name="Miller A.N."/>
            <person name="O'Donnell K."/>
            <person name="Stajich J.E."/>
            <person name="Bonito G."/>
        </authorList>
    </citation>
    <scope>NUCLEOTIDE SEQUENCE</scope>
    <source>
        <strain evidence="9">NRRL 2769</strain>
    </source>
</reference>
<feature type="compositionally biased region" description="Polar residues" evidence="7">
    <location>
        <begin position="253"/>
        <end position="266"/>
    </location>
</feature>
<dbReference type="GO" id="GO:0005634">
    <property type="term" value="C:nucleus"/>
    <property type="evidence" value="ECO:0007669"/>
    <property type="project" value="UniProtKB-SubCell"/>
</dbReference>
<keyword evidence="5" id="KW-0539">Nucleus</keyword>
<dbReference type="Proteomes" id="UP000703661">
    <property type="component" value="Unassembled WGS sequence"/>
</dbReference>
<sequence>MFAHTTTSNAATGSAESWIDNSHDMLLTNQEVLDYDYASFSDDSHSPILSLESFSHQHSPELGAYCFPDFEPIVSSSSSSPSSSALAFQPTLPNTGSTAVTAKPSATETARQAALLHAYLTAQNQIYAAQIQQQQQQQQQQWSLATATLFKNEKAQQEIDASIKDQNESNNLQQQQQRSLVQLDKTQKSDAENLARYLAQMKQVKEESPMEDDDHSYQGMDHADASSGSDSVDAPSSPSSSTSSVMAERSPSPEASNDISSTKNVNNKNSRQLTCYNCNVTQTPLWRRTPDRQHSLCNACGLYYKQYGAHRPLNVRHKLPSVLADSRASAMPYGRQSPPTRGSSPSGPESSASSDSDSDSGHGPCTGYRTLPDLTKMYGDALPRLPGQKTSPPLMIAKQGIECANCSQTQTPLWRKNEAGEPICNACGLYAKLHNRARPVTMRKSKITRRRRDWGGNLAQQAQAQAQAMAQLHAQVQAQSQADAGSSSTEASPEAPKALELNSMPSPVHSSDSEEEQQQQKPVQAQSNNFSQKLSGNLIMDEHKFADMVGQMNAHQMNRFLSILESRCGVLRNRIIANTEGSAQDSSLDSLF</sequence>
<evidence type="ECO:0000256" key="1">
    <source>
        <dbReference type="ARBA" id="ARBA00004123"/>
    </source>
</evidence>
<evidence type="ECO:0000256" key="6">
    <source>
        <dbReference type="PROSITE-ProRule" id="PRU00094"/>
    </source>
</evidence>
<evidence type="ECO:0000313" key="9">
    <source>
        <dbReference type="EMBL" id="KAG0008356.1"/>
    </source>
</evidence>
<dbReference type="Gene3D" id="3.30.50.10">
    <property type="entry name" value="Erythroid Transcription Factor GATA-1, subunit A"/>
    <property type="match status" value="2"/>
</dbReference>
<dbReference type="GO" id="GO:0045944">
    <property type="term" value="P:positive regulation of transcription by RNA polymerase II"/>
    <property type="evidence" value="ECO:0007669"/>
    <property type="project" value="TreeGrafter"/>
</dbReference>
<evidence type="ECO:0000259" key="8">
    <source>
        <dbReference type="PROSITE" id="PS50114"/>
    </source>
</evidence>
<dbReference type="PANTHER" id="PTHR10071:SF281">
    <property type="entry name" value="BOX A-BINDING FACTOR-RELATED"/>
    <property type="match status" value="1"/>
</dbReference>
<proteinExistence type="predicted"/>
<feature type="compositionally biased region" description="Low complexity" evidence="7">
    <location>
        <begin position="168"/>
        <end position="183"/>
    </location>
</feature>
<dbReference type="PROSITE" id="PS50114">
    <property type="entry name" value="GATA_ZN_FINGER_2"/>
    <property type="match status" value="2"/>
</dbReference>
<dbReference type="SUPFAM" id="SSF57716">
    <property type="entry name" value="Glucocorticoid receptor-like (DNA-binding domain)"/>
    <property type="match status" value="2"/>
</dbReference>
<dbReference type="PANTHER" id="PTHR10071">
    <property type="entry name" value="TRANSCRIPTION FACTOR GATA FAMILY MEMBER"/>
    <property type="match status" value="1"/>
</dbReference>
<keyword evidence="3 6" id="KW-0863">Zinc-finger</keyword>
<feature type="region of interest" description="Disordered" evidence="7">
    <location>
        <begin position="81"/>
        <end position="100"/>
    </location>
</feature>
<feature type="region of interest" description="Disordered" evidence="7">
    <location>
        <begin position="164"/>
        <end position="188"/>
    </location>
</feature>
<dbReference type="InterPro" id="IPR013088">
    <property type="entry name" value="Znf_NHR/GATA"/>
</dbReference>
<feature type="compositionally biased region" description="Polar residues" evidence="7">
    <location>
        <begin position="91"/>
        <end position="100"/>
    </location>
</feature>
<feature type="region of interest" description="Disordered" evidence="7">
    <location>
        <begin position="203"/>
        <end position="266"/>
    </location>
</feature>
<dbReference type="InterPro" id="IPR000679">
    <property type="entry name" value="Znf_GATA"/>
</dbReference>
<dbReference type="SMART" id="SM00401">
    <property type="entry name" value="ZnF_GATA"/>
    <property type="match status" value="2"/>
</dbReference>
<name>A0A9P6SWK1_9FUNG</name>
<evidence type="ECO:0000256" key="7">
    <source>
        <dbReference type="SAM" id="MobiDB-lite"/>
    </source>
</evidence>
<feature type="region of interest" description="Disordered" evidence="7">
    <location>
        <begin position="326"/>
        <end position="366"/>
    </location>
</feature>
<evidence type="ECO:0000256" key="2">
    <source>
        <dbReference type="ARBA" id="ARBA00022723"/>
    </source>
</evidence>
<feature type="compositionally biased region" description="Low complexity" evidence="7">
    <location>
        <begin position="225"/>
        <end position="245"/>
    </location>
</feature>
<feature type="compositionally biased region" description="Basic residues" evidence="7">
    <location>
        <begin position="442"/>
        <end position="452"/>
    </location>
</feature>
<dbReference type="CDD" id="cd00202">
    <property type="entry name" value="ZnF_GATA"/>
    <property type="match status" value="2"/>
</dbReference>
<feature type="domain" description="GATA-type" evidence="8">
    <location>
        <begin position="397"/>
        <end position="450"/>
    </location>
</feature>
<feature type="region of interest" description="Disordered" evidence="7">
    <location>
        <begin position="442"/>
        <end position="528"/>
    </location>
</feature>
<feature type="compositionally biased region" description="Low complexity" evidence="7">
    <location>
        <begin position="459"/>
        <end position="488"/>
    </location>
</feature>
<evidence type="ECO:0000256" key="4">
    <source>
        <dbReference type="ARBA" id="ARBA00022833"/>
    </source>
</evidence>
<gene>
    <name evidence="9" type="ORF">BGZ80_003541</name>
</gene>
<feature type="compositionally biased region" description="Low complexity" evidence="7">
    <location>
        <begin position="337"/>
        <end position="355"/>
    </location>
</feature>
<dbReference type="GO" id="GO:0008270">
    <property type="term" value="F:zinc ion binding"/>
    <property type="evidence" value="ECO:0007669"/>
    <property type="project" value="UniProtKB-KW"/>
</dbReference>
<protein>
    <recommendedName>
        <fullName evidence="8">GATA-type domain-containing protein</fullName>
    </recommendedName>
</protein>
<evidence type="ECO:0000256" key="5">
    <source>
        <dbReference type="ARBA" id="ARBA00023242"/>
    </source>
</evidence>
<keyword evidence="2" id="KW-0479">Metal-binding</keyword>
<evidence type="ECO:0000313" key="10">
    <source>
        <dbReference type="Proteomes" id="UP000703661"/>
    </source>
</evidence>
<dbReference type="AlphaFoldDB" id="A0A9P6SWK1"/>
<comment type="subcellular location">
    <subcellularLocation>
        <location evidence="1">Nucleus</location>
    </subcellularLocation>
</comment>
<dbReference type="PRINTS" id="PR00619">
    <property type="entry name" value="GATAZNFINGER"/>
</dbReference>
<dbReference type="EMBL" id="JAAAID010001942">
    <property type="protein sequence ID" value="KAG0008356.1"/>
    <property type="molecule type" value="Genomic_DNA"/>
</dbReference>
<organism evidence="9 10">
    <name type="scientific">Entomortierella chlamydospora</name>
    <dbReference type="NCBI Taxonomy" id="101097"/>
    <lineage>
        <taxon>Eukaryota</taxon>
        <taxon>Fungi</taxon>
        <taxon>Fungi incertae sedis</taxon>
        <taxon>Mucoromycota</taxon>
        <taxon>Mortierellomycotina</taxon>
        <taxon>Mortierellomycetes</taxon>
        <taxon>Mortierellales</taxon>
        <taxon>Mortierellaceae</taxon>
        <taxon>Entomortierella</taxon>
    </lineage>
</organism>
<dbReference type="GO" id="GO:0000981">
    <property type="term" value="F:DNA-binding transcription factor activity, RNA polymerase II-specific"/>
    <property type="evidence" value="ECO:0007669"/>
    <property type="project" value="TreeGrafter"/>
</dbReference>
<dbReference type="InterPro" id="IPR039355">
    <property type="entry name" value="Transcription_factor_GATA"/>
</dbReference>
<feature type="domain" description="GATA-type" evidence="8">
    <location>
        <begin position="269"/>
        <end position="327"/>
    </location>
</feature>
<comment type="caution">
    <text evidence="9">The sequence shown here is derived from an EMBL/GenBank/DDBJ whole genome shotgun (WGS) entry which is preliminary data.</text>
</comment>
<keyword evidence="10" id="KW-1185">Reference proteome</keyword>